<protein>
    <recommendedName>
        <fullName evidence="1">Aminoglycoside phosphotransferase domain-containing protein</fullName>
    </recommendedName>
</protein>
<evidence type="ECO:0000313" key="2">
    <source>
        <dbReference type="EMBL" id="EOA88389.1"/>
    </source>
</evidence>
<dbReference type="InterPro" id="IPR011009">
    <property type="entry name" value="Kinase-like_dom_sf"/>
</dbReference>
<dbReference type="STRING" id="671987.R0KGI1"/>
<evidence type="ECO:0000313" key="3">
    <source>
        <dbReference type="Proteomes" id="UP000016935"/>
    </source>
</evidence>
<dbReference type="GeneID" id="19403096"/>
<keyword evidence="3" id="KW-1185">Reference proteome</keyword>
<dbReference type="Gene3D" id="3.30.200.150">
    <property type="match status" value="1"/>
</dbReference>
<organism evidence="2 3">
    <name type="scientific">Exserohilum turcicum (strain 28A)</name>
    <name type="common">Northern leaf blight fungus</name>
    <name type="synonym">Setosphaeria turcica</name>
    <dbReference type="NCBI Taxonomy" id="671987"/>
    <lineage>
        <taxon>Eukaryota</taxon>
        <taxon>Fungi</taxon>
        <taxon>Dikarya</taxon>
        <taxon>Ascomycota</taxon>
        <taxon>Pezizomycotina</taxon>
        <taxon>Dothideomycetes</taxon>
        <taxon>Pleosporomycetidae</taxon>
        <taxon>Pleosporales</taxon>
        <taxon>Pleosporineae</taxon>
        <taxon>Pleosporaceae</taxon>
        <taxon>Exserohilum</taxon>
    </lineage>
</organism>
<dbReference type="RefSeq" id="XP_008023694.1">
    <property type="nucleotide sequence ID" value="XM_008025503.1"/>
</dbReference>
<dbReference type="AlphaFoldDB" id="R0KGI1"/>
<dbReference type="eggNOG" id="ENOG502R9UI">
    <property type="taxonomic scope" value="Eukaryota"/>
</dbReference>
<dbReference type="HOGENOM" id="CLU_021768_3_0_1"/>
<reference evidence="2 3" key="1">
    <citation type="journal article" date="2012" name="PLoS Pathog.">
        <title>Diverse lifestyles and strategies of plant pathogenesis encoded in the genomes of eighteen Dothideomycetes fungi.</title>
        <authorList>
            <person name="Ohm R.A."/>
            <person name="Feau N."/>
            <person name="Henrissat B."/>
            <person name="Schoch C.L."/>
            <person name="Horwitz B.A."/>
            <person name="Barry K.W."/>
            <person name="Condon B.J."/>
            <person name="Copeland A.C."/>
            <person name="Dhillon B."/>
            <person name="Glaser F."/>
            <person name="Hesse C.N."/>
            <person name="Kosti I."/>
            <person name="LaButti K."/>
            <person name="Lindquist E.A."/>
            <person name="Lucas S."/>
            <person name="Salamov A.A."/>
            <person name="Bradshaw R.E."/>
            <person name="Ciuffetti L."/>
            <person name="Hamelin R.C."/>
            <person name="Kema G.H.J."/>
            <person name="Lawrence C."/>
            <person name="Scott J.A."/>
            <person name="Spatafora J.W."/>
            <person name="Turgeon B.G."/>
            <person name="de Wit P.J.G.M."/>
            <person name="Zhong S."/>
            <person name="Goodwin S.B."/>
            <person name="Grigoriev I.V."/>
        </authorList>
    </citation>
    <scope>NUCLEOTIDE SEQUENCE [LARGE SCALE GENOMIC DNA]</scope>
    <source>
        <strain evidence="3">28A</strain>
    </source>
</reference>
<name>R0KGI1_EXST2</name>
<accession>R0KGI1</accession>
<proteinExistence type="predicted"/>
<dbReference type="InterPro" id="IPR002575">
    <property type="entry name" value="Aminoglycoside_PTrfase"/>
</dbReference>
<dbReference type="SUPFAM" id="SSF56112">
    <property type="entry name" value="Protein kinase-like (PK-like)"/>
    <property type="match status" value="1"/>
</dbReference>
<dbReference type="OrthoDB" id="8300194at2759"/>
<dbReference type="Gene3D" id="3.90.1200.10">
    <property type="match status" value="1"/>
</dbReference>
<dbReference type="PANTHER" id="PTHR21310:SF55">
    <property type="entry name" value="AMINOGLYCOSIDE PHOSPHOTRANSFERASE DOMAIN-CONTAINING PROTEIN"/>
    <property type="match status" value="1"/>
</dbReference>
<reference evidence="2 3" key="2">
    <citation type="journal article" date="2013" name="PLoS Genet.">
        <title>Comparative genome structure, secondary metabolite, and effector coding capacity across Cochliobolus pathogens.</title>
        <authorList>
            <person name="Condon B.J."/>
            <person name="Leng Y."/>
            <person name="Wu D."/>
            <person name="Bushley K.E."/>
            <person name="Ohm R.A."/>
            <person name="Otillar R."/>
            <person name="Martin J."/>
            <person name="Schackwitz W."/>
            <person name="Grimwood J."/>
            <person name="MohdZainudin N."/>
            <person name="Xue C."/>
            <person name="Wang R."/>
            <person name="Manning V.A."/>
            <person name="Dhillon B."/>
            <person name="Tu Z.J."/>
            <person name="Steffenson B.J."/>
            <person name="Salamov A."/>
            <person name="Sun H."/>
            <person name="Lowry S."/>
            <person name="LaButti K."/>
            <person name="Han J."/>
            <person name="Copeland A."/>
            <person name="Lindquist E."/>
            <person name="Barry K."/>
            <person name="Schmutz J."/>
            <person name="Baker S.E."/>
            <person name="Ciuffetti L.M."/>
            <person name="Grigoriev I.V."/>
            <person name="Zhong S."/>
            <person name="Turgeon B.G."/>
        </authorList>
    </citation>
    <scope>NUCLEOTIDE SEQUENCE [LARGE SCALE GENOMIC DNA]</scope>
    <source>
        <strain evidence="3">28A</strain>
    </source>
</reference>
<dbReference type="CDD" id="cd05120">
    <property type="entry name" value="APH_ChoK_like"/>
    <property type="match status" value="1"/>
</dbReference>
<sequence>MTNSSAPEKESSGNASQSQLINASPFKRCVTLLAIKLLRRFRKRKGAVLFLSEKVCVKYGACANLSEASAMKFIAKHTSIPVPRVYCTFTHRGEAYIVMERIHGKPVGSAWFKRSEESRAKLLDQLKKMVEEMRRISPPDNIGVANVDSGPLCDPRLPGTSDFFGPFKTVQDFHRHLRGGVEAHPDHQADISELISSQESIPSDLVFTHGDLSSLNILASGDEIAGIIDWETAGWYPYYWEYTSAWNVNPQNEFWRGEVDKFIQPLPKELAMEKLRWKYFGAF</sequence>
<dbReference type="Proteomes" id="UP000016935">
    <property type="component" value="Unassembled WGS sequence"/>
</dbReference>
<dbReference type="EMBL" id="KB908537">
    <property type="protein sequence ID" value="EOA88389.1"/>
    <property type="molecule type" value="Genomic_DNA"/>
</dbReference>
<dbReference type="InterPro" id="IPR051678">
    <property type="entry name" value="AGP_Transferase"/>
</dbReference>
<dbReference type="Pfam" id="PF01636">
    <property type="entry name" value="APH"/>
    <property type="match status" value="1"/>
</dbReference>
<feature type="domain" description="Aminoglycoside phosphotransferase" evidence="1">
    <location>
        <begin position="67"/>
        <end position="256"/>
    </location>
</feature>
<gene>
    <name evidence="2" type="ORF">SETTUDRAFT_27204</name>
</gene>
<evidence type="ECO:0000259" key="1">
    <source>
        <dbReference type="Pfam" id="PF01636"/>
    </source>
</evidence>
<dbReference type="PANTHER" id="PTHR21310">
    <property type="entry name" value="AMINOGLYCOSIDE PHOSPHOTRANSFERASE-RELATED-RELATED"/>
    <property type="match status" value="1"/>
</dbReference>